<feature type="domain" description="4'-phosphopantetheinyl transferase" evidence="3">
    <location>
        <begin position="12"/>
        <end position="142"/>
    </location>
</feature>
<dbReference type="VEuPathDB" id="FungiDB:TERG_05637"/>
<evidence type="ECO:0000259" key="3">
    <source>
        <dbReference type="Pfam" id="PF01648"/>
    </source>
</evidence>
<dbReference type="EMBL" id="LHPM01000017">
    <property type="protein sequence ID" value="OAL64101.1"/>
    <property type="molecule type" value="Genomic_DNA"/>
</dbReference>
<dbReference type="InterPro" id="IPR011009">
    <property type="entry name" value="Kinase-like_dom_sf"/>
</dbReference>
<dbReference type="GO" id="GO:0005739">
    <property type="term" value="C:mitochondrion"/>
    <property type="evidence" value="ECO:0007669"/>
    <property type="project" value="TreeGrafter"/>
</dbReference>
<dbReference type="VEuPathDB" id="FungiDB:TERG_12316"/>
<dbReference type="GO" id="GO:0000287">
    <property type="term" value="F:magnesium ion binding"/>
    <property type="evidence" value="ECO:0007669"/>
    <property type="project" value="InterPro"/>
</dbReference>
<dbReference type="AlphaFoldDB" id="A0A178EVH9"/>
<dbReference type="InterPro" id="IPR037143">
    <property type="entry name" value="4-PPantetheinyl_Trfase_dom_sf"/>
</dbReference>
<feature type="domain" description="Aminoglycoside phosphotransferase" evidence="2">
    <location>
        <begin position="399"/>
        <end position="475"/>
    </location>
</feature>
<dbReference type="InterPro" id="IPR008278">
    <property type="entry name" value="4-PPantetheinyl_Trfase_dom"/>
</dbReference>
<dbReference type="PANTHER" id="PTHR36091">
    <property type="entry name" value="ALTERED INHERITANCE OF MITOCHONDRIA PROTEIN 9, MITOCHONDRIAL"/>
    <property type="match status" value="1"/>
</dbReference>
<dbReference type="Pfam" id="PF01648">
    <property type="entry name" value="ACPS"/>
    <property type="match status" value="1"/>
</dbReference>
<dbReference type="InterPro" id="IPR051035">
    <property type="entry name" value="Mito_inheritance_9"/>
</dbReference>
<evidence type="ECO:0008006" key="6">
    <source>
        <dbReference type="Google" id="ProtNLM"/>
    </source>
</evidence>
<dbReference type="GO" id="GO:0006633">
    <property type="term" value="P:fatty acid biosynthetic process"/>
    <property type="evidence" value="ECO:0007669"/>
    <property type="project" value="InterPro"/>
</dbReference>
<dbReference type="VEuPathDB" id="FungiDB:TERG_12317"/>
<evidence type="ECO:0000256" key="1">
    <source>
        <dbReference type="ARBA" id="ARBA00022679"/>
    </source>
</evidence>
<comment type="caution">
    <text evidence="4">The sequence shown here is derived from an EMBL/GenBank/DDBJ whole genome shotgun (WGS) entry which is preliminary data.</text>
</comment>
<accession>A0A178EVH9</accession>
<evidence type="ECO:0000313" key="4">
    <source>
        <dbReference type="EMBL" id="OAL64101.1"/>
    </source>
</evidence>
<dbReference type="Gene3D" id="3.90.1200.10">
    <property type="match status" value="1"/>
</dbReference>
<sequence length="688" mass="77652">MKQIPFPFALNIGTDIVHIPRIQRLVARSVAASTSLDPAAATNQKTSLSRFVRRILCEQEQAYFKSKFRLSSIASDVQLPPQPITAQTSTEIARWLAGRFAAKEAARKAAPGGASSVSWKEVMIRAEAGGDGRPEVVYFREGGSVGQLGKLSISHDGEYVVATVIAATPELTMGTQSSNPELFEYTSGRFLFNEQLRLAERHVQFNRDALATVICQSTGRPESDLISITKLAEGGFNRVLQATFKDGYTVLARIPYHSMVPKRFVVASEAATLGLLHSRGYQFQDPLGDRWFTIGNKTRAEIMKQIVAVETRFMSITFPASGSLYYRKDLTSSEPNVLLPEQTTADDIAVGPIAQYEWWYKERASLNVDRGPWETFLKCFEAPAKREISFCKEFGKPRLHVERYLRELHKLQKMTPTAHVQVLSQYLQLAPHLEIPAEHPFARPVLRHPDFSPNNILVNSDNEIVGVIDWQHAAVLPLGLCANIPSYFQNWGDPVSERLATPMVKRPENFDTLSEAEQESIKETMRKQIAHFYYAALTMKQLPDHFDALRNYNSMLRAKLFTLAGAPWEGDTLSLKHAIIEAYQKWPIPLEKSSYPNVVNCPVQFTREEILKCVTDFAQEQEKLQEFTEMKACANVDSVGWVPDDEHLEKSRDIARIIKAGLLEHSTTELEREAIRNHFPFDDHDEDL</sequence>
<dbReference type="SUPFAM" id="SSF56112">
    <property type="entry name" value="Protein kinase-like (PK-like)"/>
    <property type="match status" value="1"/>
</dbReference>
<dbReference type="InterPro" id="IPR002582">
    <property type="entry name" value="ACPS"/>
</dbReference>
<dbReference type="InterPro" id="IPR002575">
    <property type="entry name" value="Aminoglycoside_PTrfase"/>
</dbReference>
<dbReference type="PANTHER" id="PTHR36091:SF2">
    <property type="entry name" value="AMINOGLYCOSIDE PHOSPHOTRANSFERASE DOMAIN-CONTAINING PROTEIN"/>
    <property type="match status" value="1"/>
</dbReference>
<gene>
    <name evidence="4" type="ORF">A7C99_4756</name>
</gene>
<organism evidence="4 5">
    <name type="scientific">Trichophyton rubrum</name>
    <name type="common">Athlete's foot fungus</name>
    <name type="synonym">Epidermophyton rubrum</name>
    <dbReference type="NCBI Taxonomy" id="5551"/>
    <lineage>
        <taxon>Eukaryota</taxon>
        <taxon>Fungi</taxon>
        <taxon>Dikarya</taxon>
        <taxon>Ascomycota</taxon>
        <taxon>Pezizomycotina</taxon>
        <taxon>Eurotiomycetes</taxon>
        <taxon>Eurotiomycetidae</taxon>
        <taxon>Onygenales</taxon>
        <taxon>Arthrodermataceae</taxon>
        <taxon>Trichophyton</taxon>
    </lineage>
</organism>
<dbReference type="GO" id="GO:0008897">
    <property type="term" value="F:holo-[acyl-carrier-protein] synthase activity"/>
    <property type="evidence" value="ECO:0007669"/>
    <property type="project" value="InterPro"/>
</dbReference>
<dbReference type="SUPFAM" id="SSF56214">
    <property type="entry name" value="4'-phosphopantetheinyl transferase"/>
    <property type="match status" value="1"/>
</dbReference>
<reference evidence="4 5" key="1">
    <citation type="submission" date="2016-05" db="EMBL/GenBank/DDBJ databases">
        <title>Genome sequencing of Trichophyton rubrum CMCC(F)T1i isolated from hair.</title>
        <authorList>
            <person name="Zhan P."/>
            <person name="Tao Y."/>
            <person name="Liu W."/>
        </authorList>
    </citation>
    <scope>NUCLEOTIDE SEQUENCE [LARGE SCALE GENOMIC DNA]</scope>
    <source>
        <strain evidence="5">CMCC(F)T1i</strain>
    </source>
</reference>
<keyword evidence="1" id="KW-0808">Transferase</keyword>
<name>A0A178EVH9_TRIRU</name>
<evidence type="ECO:0000313" key="5">
    <source>
        <dbReference type="Proteomes" id="UP000243015"/>
    </source>
</evidence>
<dbReference type="Pfam" id="PF01636">
    <property type="entry name" value="APH"/>
    <property type="match status" value="1"/>
</dbReference>
<dbReference type="HAMAP" id="MF_00101">
    <property type="entry name" value="AcpS"/>
    <property type="match status" value="1"/>
</dbReference>
<proteinExistence type="inferred from homology"/>
<dbReference type="Proteomes" id="UP000243015">
    <property type="component" value="Unassembled WGS sequence"/>
</dbReference>
<evidence type="ECO:0000259" key="2">
    <source>
        <dbReference type="Pfam" id="PF01636"/>
    </source>
</evidence>
<protein>
    <recommendedName>
        <fullName evidence="6">4'-phosphopantetheinyl transferase domain-containing protein</fullName>
    </recommendedName>
</protein>
<dbReference type="Gene3D" id="3.90.470.20">
    <property type="entry name" value="4'-phosphopantetheinyl transferase domain"/>
    <property type="match status" value="1"/>
</dbReference>